<proteinExistence type="predicted"/>
<feature type="region of interest" description="Disordered" evidence="1">
    <location>
        <begin position="203"/>
        <end position="255"/>
    </location>
</feature>
<reference evidence="2" key="1">
    <citation type="submission" date="2019-01" db="EMBL/GenBank/DDBJ databases">
        <authorList>
            <consortium name="Genoscope - CEA"/>
            <person name="William W."/>
        </authorList>
    </citation>
    <scope>NUCLEOTIDE SEQUENCE</scope>
    <source>
        <strain evidence="2">CR-1</strain>
    </source>
</reference>
<accession>A0A484HIP1</accession>
<protein>
    <recommendedName>
        <fullName evidence="3">RNA 2'-phosphotransferase</fullName>
    </recommendedName>
</protein>
<feature type="compositionally biased region" description="Basic and acidic residues" evidence="1">
    <location>
        <begin position="213"/>
        <end position="225"/>
    </location>
</feature>
<organism evidence="2">
    <name type="scientific">uncultured Desulfobacteraceae bacterium</name>
    <dbReference type="NCBI Taxonomy" id="218296"/>
    <lineage>
        <taxon>Bacteria</taxon>
        <taxon>Pseudomonadati</taxon>
        <taxon>Thermodesulfobacteriota</taxon>
        <taxon>Desulfobacteria</taxon>
        <taxon>Desulfobacterales</taxon>
        <taxon>Desulfobacteraceae</taxon>
        <taxon>environmental samples</taxon>
    </lineage>
</organism>
<dbReference type="InterPro" id="IPR042081">
    <property type="entry name" value="RNA_2'-PTrans_C"/>
</dbReference>
<dbReference type="Gene3D" id="1.10.10.970">
    <property type="entry name" value="RNA 2'-phosphotransferase, Tpt1/KptA family, N-terminal domain"/>
    <property type="match status" value="1"/>
</dbReference>
<dbReference type="SUPFAM" id="SSF56399">
    <property type="entry name" value="ADP-ribosylation"/>
    <property type="match status" value="1"/>
</dbReference>
<dbReference type="AlphaFoldDB" id="A0A484HIP1"/>
<dbReference type="Pfam" id="PF01885">
    <property type="entry name" value="PTS_2-RNA"/>
    <property type="match status" value="1"/>
</dbReference>
<gene>
    <name evidence="2" type="ORF">EPICR_30229</name>
</gene>
<dbReference type="InterPro" id="IPR042080">
    <property type="entry name" value="RNA_2'-PTrans_N"/>
</dbReference>
<evidence type="ECO:0000256" key="1">
    <source>
        <dbReference type="SAM" id="MobiDB-lite"/>
    </source>
</evidence>
<sequence>MSRCSFFILNAARLYVKTKMSSRKLGKFLAYVLGRRPDEFGLALDREGFAPVKEVLKAVHEREGWRFVRASHINELLMAPGKAPIETRDGLIRASDRSGAPVHRPAENLPKLLRICVRRKGYAAARENGVRAGGGRPLVLSSDTGMAERIGKRRDASPVLLSAHVEKALEAGVVFTQAGENLFLCRFLPASCLDGPSLAKHLKRLGPPSQKQAAEEPTKKQEPKRPGSFFPDLSSPKARGRKTKPRKSKDVAWKKGIRKIRRKKNDFDI</sequence>
<feature type="compositionally biased region" description="Basic residues" evidence="1">
    <location>
        <begin position="238"/>
        <end position="247"/>
    </location>
</feature>
<evidence type="ECO:0000313" key="2">
    <source>
        <dbReference type="EMBL" id="VEN74294.1"/>
    </source>
</evidence>
<name>A0A484HIP1_9BACT</name>
<dbReference type="GO" id="GO:0016740">
    <property type="term" value="F:transferase activity"/>
    <property type="evidence" value="ECO:0007669"/>
    <property type="project" value="InterPro"/>
</dbReference>
<dbReference type="Gene3D" id="3.20.170.30">
    <property type="match status" value="1"/>
</dbReference>
<evidence type="ECO:0008006" key="3">
    <source>
        <dbReference type="Google" id="ProtNLM"/>
    </source>
</evidence>
<dbReference type="EMBL" id="CAACVI010000023">
    <property type="protein sequence ID" value="VEN74294.1"/>
    <property type="molecule type" value="Genomic_DNA"/>
</dbReference>
<dbReference type="InterPro" id="IPR002745">
    <property type="entry name" value="Ptrans_KptA/Tpt1"/>
</dbReference>